<feature type="domain" description="BioF2-like acetyltransferase" evidence="1">
    <location>
        <begin position="163"/>
        <end position="292"/>
    </location>
</feature>
<dbReference type="STRING" id="647171.MetfoDRAFT_0150"/>
<dbReference type="EMBL" id="AGJL01000002">
    <property type="protein sequence ID" value="EHP89554.1"/>
    <property type="molecule type" value="Genomic_DNA"/>
</dbReference>
<evidence type="ECO:0000259" key="1">
    <source>
        <dbReference type="Pfam" id="PF13480"/>
    </source>
</evidence>
<dbReference type="Pfam" id="PF13480">
    <property type="entry name" value="Acetyltransf_6"/>
    <property type="match status" value="1"/>
</dbReference>
<evidence type="ECO:0000313" key="2">
    <source>
        <dbReference type="EMBL" id="EHP89554.1"/>
    </source>
</evidence>
<comment type="caution">
    <text evidence="2">The sequence shown here is derived from an EMBL/GenBank/DDBJ whole genome shotgun (WGS) entry which is preliminary data.</text>
</comment>
<dbReference type="Proteomes" id="UP000003706">
    <property type="component" value="Unassembled WGS sequence"/>
</dbReference>
<dbReference type="PANTHER" id="PTHR36174">
    <property type="entry name" value="LIPID II:GLYCINE GLYCYLTRANSFERASE"/>
    <property type="match status" value="1"/>
</dbReference>
<sequence length="352" mass="42319">MEVITSKKDWNNILKNFEMFDDVYFKYEYFKIYKRHYRVDIEGIYWEDDNINIFLGHLIRDISKIPLFKDFKYFDLTTPYGYGGPLIITKSNDKDHIKRSLIKFKKDYYDYCKSKNYVCEFIRFHPVFENYKYLNNVFSIEYINDTVVIDLRKDIDTIYKSLKKGHKYNIKKTIKEGCIVNVILDPSPEDIDNFMLCYNEMLRRNESPKKYYFTKDFIKDHFNYLEALLITIEHNNRCIGASIFIKGKNILHYYLSGSFKIKGVYPNDLIIWEAIKYGKKNNFKYLFLGGGRGSNDSLFKYKSGFSNNYKQFYIGKIIFNNEIYNKLINITGLNKDDRFFPLYRKINDINII</sequence>
<dbReference type="AlphaFoldDB" id="H1KWH7"/>
<keyword evidence="3" id="KW-1185">Reference proteome</keyword>
<reference evidence="2 3" key="1">
    <citation type="submission" date="2011-09" db="EMBL/GenBank/DDBJ databases">
        <title>The draft genome of Methanotorris formicicus Mc-S-70.</title>
        <authorList>
            <consortium name="US DOE Joint Genome Institute (JGI-PGF)"/>
            <person name="Lucas S."/>
            <person name="Han J."/>
            <person name="Lapidus A."/>
            <person name="Cheng J.-F."/>
            <person name="Goodwin L."/>
            <person name="Pitluck S."/>
            <person name="Peters L."/>
            <person name="Land M.L."/>
            <person name="Hauser L."/>
            <person name="Sieprawska-Lupa M."/>
            <person name="Takai K."/>
            <person name="Miyazaki J."/>
            <person name="Whitman W."/>
            <person name="Woyke T.J."/>
        </authorList>
    </citation>
    <scope>NUCLEOTIDE SEQUENCE [LARGE SCALE GENOMIC DNA]</scope>
    <source>
        <strain evidence="2 3">Mc-S-70</strain>
    </source>
</reference>
<dbReference type="PATRIC" id="fig|647171.4.peg.147"/>
<dbReference type="OrthoDB" id="140543at2157"/>
<name>H1KWH7_9EURY</name>
<protein>
    <recommendedName>
        <fullName evidence="1">BioF2-like acetyltransferase domain-containing protein</fullName>
    </recommendedName>
</protein>
<dbReference type="SUPFAM" id="SSF55729">
    <property type="entry name" value="Acyl-CoA N-acyltransferases (Nat)"/>
    <property type="match status" value="1"/>
</dbReference>
<gene>
    <name evidence="2" type="ORF">MetfoDRAFT_0150</name>
</gene>
<organism evidence="2 3">
    <name type="scientific">Methanotorris formicicus Mc-S-70</name>
    <dbReference type="NCBI Taxonomy" id="647171"/>
    <lineage>
        <taxon>Archaea</taxon>
        <taxon>Methanobacteriati</taxon>
        <taxon>Methanobacteriota</taxon>
        <taxon>Methanomada group</taxon>
        <taxon>Methanococci</taxon>
        <taxon>Methanococcales</taxon>
        <taxon>Methanocaldococcaceae</taxon>
        <taxon>Methanotorris</taxon>
    </lineage>
</organism>
<proteinExistence type="predicted"/>
<dbReference type="InterPro" id="IPR038740">
    <property type="entry name" value="BioF2-like_GNAT_dom"/>
</dbReference>
<dbReference type="Gene3D" id="3.40.630.30">
    <property type="match status" value="1"/>
</dbReference>
<dbReference type="RefSeq" id="WP_007043596.1">
    <property type="nucleotide sequence ID" value="NZ_AGJL01000002.1"/>
</dbReference>
<accession>H1KWH7</accession>
<evidence type="ECO:0000313" key="3">
    <source>
        <dbReference type="Proteomes" id="UP000003706"/>
    </source>
</evidence>
<dbReference type="InterPro" id="IPR016181">
    <property type="entry name" value="Acyl_CoA_acyltransferase"/>
</dbReference>
<dbReference type="InterPro" id="IPR050644">
    <property type="entry name" value="PG_Glycine_Bridge_Synth"/>
</dbReference>
<dbReference type="PANTHER" id="PTHR36174:SF1">
    <property type="entry name" value="LIPID II:GLYCINE GLYCYLTRANSFERASE"/>
    <property type="match status" value="1"/>
</dbReference>